<evidence type="ECO:0000256" key="13">
    <source>
        <dbReference type="ARBA" id="ARBA00023136"/>
    </source>
</evidence>
<keyword evidence="12 18" id="KW-1133">Transmembrane helix</keyword>
<accession>A0A7D9MVS5</accession>
<evidence type="ECO:0000256" key="5">
    <source>
        <dbReference type="ARBA" id="ARBA00022581"/>
    </source>
</evidence>
<evidence type="ECO:0000256" key="6">
    <source>
        <dbReference type="ARBA" id="ARBA00022692"/>
    </source>
</evidence>
<evidence type="ECO:0000256" key="9">
    <source>
        <dbReference type="ARBA" id="ARBA00022812"/>
    </source>
</evidence>
<protein>
    <recommendedName>
        <fullName evidence="4">Envelopment polyprotein</fullName>
    </recommendedName>
    <alternativeName>
        <fullName evidence="17">M polyprotein</fullName>
    </alternativeName>
</protein>
<keyword evidence="6 18" id="KW-0812">Transmembrane</keyword>
<evidence type="ECO:0000256" key="4">
    <source>
        <dbReference type="ARBA" id="ARBA00015294"/>
    </source>
</evidence>
<evidence type="ECO:0000256" key="1">
    <source>
        <dbReference type="ARBA" id="ARBA00004182"/>
    </source>
</evidence>
<dbReference type="InterPro" id="IPR005167">
    <property type="entry name" value="Bunya_G1"/>
</dbReference>
<dbReference type="GO" id="GO:0044003">
    <property type="term" value="P:symbiont-mediated perturbation of host process"/>
    <property type="evidence" value="ECO:0007669"/>
    <property type="project" value="InterPro"/>
</dbReference>
<evidence type="ECO:0000256" key="10">
    <source>
        <dbReference type="ARBA" id="ARBA00022844"/>
    </source>
</evidence>
<name>A0A7D9MVS5_9VIRU</name>
<evidence type="ECO:0000256" key="17">
    <source>
        <dbReference type="ARBA" id="ARBA00031199"/>
    </source>
</evidence>
<dbReference type="Pfam" id="PF03557">
    <property type="entry name" value="Bunya_G1"/>
    <property type="match status" value="1"/>
</dbReference>
<dbReference type="GO" id="GO:0044167">
    <property type="term" value="C:host cell endoplasmic reticulum membrane"/>
    <property type="evidence" value="ECO:0007669"/>
    <property type="project" value="UniProtKB-SubCell"/>
</dbReference>
<evidence type="ECO:0000259" key="20">
    <source>
        <dbReference type="Pfam" id="PF03563"/>
    </source>
</evidence>
<keyword evidence="5" id="KW-0945">Host-virus interaction</keyword>
<dbReference type="InterPro" id="IPR026400">
    <property type="entry name" value="Bunya_nonstruc_pro_NSm"/>
</dbReference>
<comment type="subcellular location">
    <subcellularLocation>
        <location evidence="2">Host Golgi apparatus membrane</location>
        <topology evidence="2">Multi-pass membrane protein</topology>
    </subcellularLocation>
    <subcellularLocation>
        <location evidence="3">Host endoplasmic reticulum membrane</location>
    </subcellularLocation>
    <subcellularLocation>
        <location evidence="1">Virion membrane</location>
    </subcellularLocation>
</comment>
<evidence type="ECO:0000256" key="8">
    <source>
        <dbReference type="ARBA" id="ARBA00022804"/>
    </source>
</evidence>
<evidence type="ECO:0000256" key="3">
    <source>
        <dbReference type="ARBA" id="ARBA00004625"/>
    </source>
</evidence>
<evidence type="ECO:0000256" key="18">
    <source>
        <dbReference type="SAM" id="Phobius"/>
    </source>
</evidence>
<organism evidence="21">
    <name type="scientific">wongal virus</name>
    <dbReference type="NCBI Taxonomy" id="2748234"/>
    <lineage>
        <taxon>Viruses</taxon>
        <taxon>Riboviria</taxon>
        <taxon>Orthornavirae</taxon>
        <taxon>Negarnaviricota</taxon>
        <taxon>Polyploviricotina</taxon>
        <taxon>Bunyaviricetes</taxon>
        <taxon>Elliovirales</taxon>
        <taxon>Peribunyaviridae</taxon>
        <taxon>Orthobunyavirus</taxon>
        <taxon>Orthobunyavirus koongoli</taxon>
    </lineage>
</organism>
<keyword evidence="10" id="KW-0946">Virion</keyword>
<dbReference type="NCBIfam" id="TIGR04210">
    <property type="entry name" value="bunya_NSm"/>
    <property type="match status" value="1"/>
</dbReference>
<feature type="transmembrane region" description="Helical" evidence="18">
    <location>
        <begin position="910"/>
        <end position="932"/>
    </location>
</feature>
<feature type="transmembrane region" description="Helical" evidence="18">
    <location>
        <begin position="227"/>
        <end position="244"/>
    </location>
</feature>
<dbReference type="GO" id="GO:0044178">
    <property type="term" value="C:host cell Golgi membrane"/>
    <property type="evidence" value="ECO:0007669"/>
    <property type="project" value="UniProtKB-SubCell"/>
</dbReference>
<keyword evidence="16" id="KW-1160">Virus entry into host cell</keyword>
<reference evidence="21" key="1">
    <citation type="submission" date="2019-05" db="EMBL/GenBank/DDBJ databases">
        <title>Genomic Characterization of 104 Bunyaviruses in the Families Peribunyaviridae, Nairoviridae, and Phenuiviridae.</title>
        <authorList>
            <person name="Kapuscinski M."/>
            <person name="Bergren N."/>
            <person name="Russell B."/>
            <person name="Lee J."/>
            <person name="Borland E."/>
            <person name="King D."/>
            <person name="Burkhalter K."/>
            <person name="Stenglein M."/>
            <person name="Kading R."/>
        </authorList>
    </citation>
    <scope>NUCLEOTIDE SEQUENCE</scope>
    <source>
        <strain evidence="21">MRM 168</strain>
    </source>
</reference>
<evidence type="ECO:0000313" key="21">
    <source>
        <dbReference type="EMBL" id="QLA47007.1"/>
    </source>
</evidence>
<evidence type="ECO:0000259" key="19">
    <source>
        <dbReference type="Pfam" id="PF03557"/>
    </source>
</evidence>
<dbReference type="GO" id="GO:0046718">
    <property type="term" value="P:symbiont entry into host cell"/>
    <property type="evidence" value="ECO:0007669"/>
    <property type="project" value="UniProtKB-KW"/>
</dbReference>
<evidence type="ECO:0000256" key="12">
    <source>
        <dbReference type="ARBA" id="ARBA00022989"/>
    </source>
</evidence>
<evidence type="ECO:0000256" key="14">
    <source>
        <dbReference type="ARBA" id="ARBA00023180"/>
    </source>
</evidence>
<keyword evidence="14" id="KW-0325">Glycoprotein</keyword>
<keyword evidence="9" id="KW-1040">Host Golgi apparatus</keyword>
<dbReference type="GO" id="GO:0019062">
    <property type="term" value="P:virion attachment to host cell"/>
    <property type="evidence" value="ECO:0007669"/>
    <property type="project" value="UniProtKB-KW"/>
</dbReference>
<sequence>MILFVIALLISASEQNTIRCFSGGYKIFGAWSNKSLSDICLKDDVSQFKIMVYHQKNSSGIFAYNEAWRKWTTQDWYDCNPKKTELGPISVLNIDAEMSLTSTSFACTRDCMISLDKDNAEVVLTSSGLNHFEIAGTTINSGWFKTSATIKLDQTCEHVKVTCGPKSLQLHACFKNHMACIRFLHKTILPATMATSICQNIELILMTTFALIIFCILILLMKTYICYLLMPIFIPVAYIYGFIYDRACKKCQLCGLVYHPFTKCGSHCVCGMRFEGSESMKKHRDQGNCPGYKFTSTARCLCKSKGSAFSLSIILAFLALGFITPIQGLVLLEDKQSIPLANLPEEPTNYLTTGIAKCKVMARGACKRFKDITQKTILCQDGNYYPDKDGVMPLGPFDPEEVCLSKPCGAVVYPFLKESITNCTWDNPRLVPTRVKEINHQDFEHYKQSLMQKLQNDMTINNFHLTKNLPHFIPQYKYLTIQGVETTDGIDNAYIKLEIPALTGTATGISVSTPNGQHLFDLIVYIKISKIQSTYNFQYYTGKTIGINTIHTEKCTGTCPKDIEHKSGWATFSKERSSNWGCEEFGCLAIETGCVYGSCQDIIKREYEIYSKSEDDKTITEVCISMTDKTFCGTVDATTPIITPDLELQYKTVETTTLPKNIVMSNHKLFKGQINDRGSFGKYCGNYQVYKNQTLGQADVKFDYICHAASRKDIVIRKCFNNDAQSCAVLTEDKDLIFEELDNTVTVHNNKKITGTIAVKAILGDFSYKLFAQELTADFEASCIGCYNCIAGITCNIKIKSEIGAICNLDSPCSTFTNRILIQPGETTHAIKLKCSKPFETNDLTFKLCKSSITAHLTQTKAHDNLQLSTGEQSTYIHEEDLRCQTWICKVQEEGLSFILKPLVDWLGSFTWPIATLLIVIVCLFIAVYIFMPMCMKLKDLLKKNEYEHMQEIKAIYSKSQNGDPKVKILDDRIKILANKPLA</sequence>
<keyword evidence="7" id="KW-0732">Signal</keyword>
<evidence type="ECO:0000256" key="11">
    <source>
        <dbReference type="ARBA" id="ARBA00022870"/>
    </source>
</evidence>
<evidence type="ECO:0000256" key="2">
    <source>
        <dbReference type="ARBA" id="ARBA00004252"/>
    </source>
</evidence>
<dbReference type="GO" id="GO:0055036">
    <property type="term" value="C:virion membrane"/>
    <property type="evidence" value="ECO:0007669"/>
    <property type="project" value="UniProtKB-SubCell"/>
</dbReference>
<evidence type="ECO:0000256" key="7">
    <source>
        <dbReference type="ARBA" id="ARBA00022729"/>
    </source>
</evidence>
<feature type="domain" description="Bunyavirus glycoprotein G1" evidence="19">
    <location>
        <begin position="353"/>
        <end position="895"/>
    </location>
</feature>
<keyword evidence="13 18" id="KW-0472">Membrane</keyword>
<keyword evidence="15" id="KW-1038">Host endoplasmic reticulum</keyword>
<proteinExistence type="predicted"/>
<keyword evidence="8" id="KW-1161">Viral attachment to host cell</keyword>
<dbReference type="InterPro" id="IPR005168">
    <property type="entry name" value="Bunya_G2"/>
</dbReference>
<keyword evidence="11" id="KW-1043">Host membrane</keyword>
<dbReference type="EMBL" id="MK896431">
    <property type="protein sequence ID" value="QLA47007.1"/>
    <property type="molecule type" value="Viral_cRNA"/>
</dbReference>
<evidence type="ECO:0000256" key="15">
    <source>
        <dbReference type="ARBA" id="ARBA00023184"/>
    </source>
</evidence>
<dbReference type="Pfam" id="PF03563">
    <property type="entry name" value="Bunya_G2"/>
    <property type="match status" value="1"/>
</dbReference>
<feature type="domain" description="Bunyavirus glycoprotein G2" evidence="20">
    <location>
        <begin position="19"/>
        <end position="299"/>
    </location>
</feature>
<evidence type="ECO:0000256" key="16">
    <source>
        <dbReference type="ARBA" id="ARBA00023296"/>
    </source>
</evidence>
<feature type="transmembrane region" description="Helical" evidence="18">
    <location>
        <begin position="203"/>
        <end position="220"/>
    </location>
</feature>